<organism evidence="5 6">
    <name type="scientific">Huiozyma naganishii (strain ATCC MYA-139 / BCRC 22969 / CBS 8797 / KCTC 17520 / NBRC 10181 / NCYC 3082 / Yp74L-3)</name>
    <name type="common">Yeast</name>
    <name type="synonym">Kazachstania naganishii</name>
    <dbReference type="NCBI Taxonomy" id="1071383"/>
    <lineage>
        <taxon>Eukaryota</taxon>
        <taxon>Fungi</taxon>
        <taxon>Dikarya</taxon>
        <taxon>Ascomycota</taxon>
        <taxon>Saccharomycotina</taxon>
        <taxon>Saccharomycetes</taxon>
        <taxon>Saccharomycetales</taxon>
        <taxon>Saccharomycetaceae</taxon>
        <taxon>Huiozyma</taxon>
    </lineage>
</organism>
<dbReference type="AlphaFoldDB" id="J7SAI7"/>
<proteinExistence type="inferred from homology"/>
<evidence type="ECO:0000313" key="6">
    <source>
        <dbReference type="Proteomes" id="UP000006310"/>
    </source>
</evidence>
<evidence type="ECO:0000313" key="5">
    <source>
        <dbReference type="EMBL" id="CCK72784.1"/>
    </source>
</evidence>
<reference evidence="5 6" key="1">
    <citation type="journal article" date="2011" name="Proc. Natl. Acad. Sci. U.S.A.">
        <title>Evolutionary erosion of yeast sex chromosomes by mating-type switching accidents.</title>
        <authorList>
            <person name="Gordon J.L."/>
            <person name="Armisen D."/>
            <person name="Proux-Wera E."/>
            <person name="Oheigeartaigh S.S."/>
            <person name="Byrne K.P."/>
            <person name="Wolfe K.H."/>
        </authorList>
    </citation>
    <scope>NUCLEOTIDE SEQUENCE [LARGE SCALE GENOMIC DNA]</scope>
    <source>
        <strain evidence="6">ATCC MYA-139 / BCRC 22969 / CBS 8797 / CCRC 22969 / KCTC 17520 / NBRC 10181 / NCYC 3082</strain>
    </source>
</reference>
<accession>J7SAI7</accession>
<name>J7SAI7_HUIN7</name>
<dbReference type="HOGENOM" id="CLU_137494_1_0_1"/>
<dbReference type="KEGG" id="kng:KNAG_0L01640"/>
<dbReference type="OrthoDB" id="10059120at2759"/>
<evidence type="ECO:0000256" key="4">
    <source>
        <dbReference type="ARBA" id="ARBA00023273"/>
    </source>
</evidence>
<dbReference type="EMBL" id="HE978325">
    <property type="protein sequence ID" value="CCK72784.1"/>
    <property type="molecule type" value="Genomic_DNA"/>
</dbReference>
<evidence type="ECO:0000256" key="2">
    <source>
        <dbReference type="ARBA" id="ARBA00010778"/>
    </source>
</evidence>
<keyword evidence="4" id="KW-0966">Cell projection</keyword>
<comment type="subcellular location">
    <subcellularLocation>
        <location evidence="1">Cell projection</location>
    </subcellularLocation>
</comment>
<dbReference type="Gene3D" id="3.30.1140.40">
    <property type="entry name" value="Tctex-1"/>
    <property type="match status" value="1"/>
</dbReference>
<comment type="similarity">
    <text evidence="2">Belongs to the TDA2 family.</text>
</comment>
<dbReference type="InterPro" id="IPR038586">
    <property type="entry name" value="Tctex-1-like_sf"/>
</dbReference>
<evidence type="ECO:0000256" key="3">
    <source>
        <dbReference type="ARBA" id="ARBA00019193"/>
    </source>
</evidence>
<sequence>MLKHVRLLPYSDCCNGHLVTGPPKVLVMGGFHRSAEQGECTVHNMLVEVGEGKSSNGPLAKEKLVELIDAVYQKITPETRHDEQSVKGQLIRGTLTALQAESSLYKYIVTVSTVSVAGDPDLRVSNTLGASWNAKRDGFHVQEFTYEGDGSVVKYLVTVLWLRQ</sequence>
<dbReference type="STRING" id="1071383.J7SAI7"/>
<dbReference type="GeneID" id="34528557"/>
<dbReference type="GO" id="GO:0042995">
    <property type="term" value="C:cell projection"/>
    <property type="evidence" value="ECO:0007669"/>
    <property type="project" value="UniProtKB-SubCell"/>
</dbReference>
<dbReference type="Proteomes" id="UP000006310">
    <property type="component" value="Chromosome 12"/>
</dbReference>
<keyword evidence="6" id="KW-1185">Reference proteome</keyword>
<evidence type="ECO:0000256" key="1">
    <source>
        <dbReference type="ARBA" id="ARBA00004316"/>
    </source>
</evidence>
<gene>
    <name evidence="5" type="primary">KNAG0L01640</name>
    <name evidence="5" type="ordered locus">KNAG_0L01640</name>
</gene>
<protein>
    <recommendedName>
        <fullName evidence="3">Topoisomerase I damage affected protein 2</fullName>
    </recommendedName>
</protein>
<dbReference type="RefSeq" id="XP_022467028.1">
    <property type="nucleotide sequence ID" value="XM_022610764.1"/>
</dbReference>
<reference evidence="6" key="2">
    <citation type="submission" date="2012-08" db="EMBL/GenBank/DDBJ databases">
        <title>Genome sequence of Kazachstania naganishii.</title>
        <authorList>
            <person name="Gordon J.L."/>
            <person name="Armisen D."/>
            <person name="Proux-Wera E."/>
            <person name="OhEigeartaigh S.S."/>
            <person name="Byrne K.P."/>
            <person name="Wolfe K.H."/>
        </authorList>
    </citation>
    <scope>NUCLEOTIDE SEQUENCE [LARGE SCALE GENOMIC DNA]</scope>
    <source>
        <strain evidence="6">ATCC MYA-139 / BCRC 22969 / CBS 8797 / CCRC 22969 / KCTC 17520 / NBRC 10181 / NCYC 3082</strain>
    </source>
</reference>
<dbReference type="CDD" id="cd21457">
    <property type="entry name" value="DLC-like_TDA2"/>
    <property type="match status" value="1"/>
</dbReference>